<dbReference type="Pfam" id="PF07715">
    <property type="entry name" value="Plug"/>
    <property type="match status" value="1"/>
</dbReference>
<evidence type="ECO:0000259" key="6">
    <source>
        <dbReference type="Pfam" id="PF00593"/>
    </source>
</evidence>
<dbReference type="PANTHER" id="PTHR40980:SF3">
    <property type="entry name" value="TONB-DEPENDENT RECEPTOR-LIKE BETA-BARREL DOMAIN-CONTAINING PROTEIN"/>
    <property type="match status" value="1"/>
</dbReference>
<keyword evidence="5" id="KW-0732">Signal</keyword>
<dbReference type="Proteomes" id="UP000202259">
    <property type="component" value="Chromosome"/>
</dbReference>
<dbReference type="InterPro" id="IPR010104">
    <property type="entry name" value="TonB_rcpt_bac"/>
</dbReference>
<comment type="similarity">
    <text evidence="4">Belongs to the TonB-dependent receptor family.</text>
</comment>
<dbReference type="Gene3D" id="2.40.170.20">
    <property type="entry name" value="TonB-dependent receptor, beta-barrel domain"/>
    <property type="match status" value="1"/>
</dbReference>
<dbReference type="InterPro" id="IPR000531">
    <property type="entry name" value="Beta-barrel_TonB"/>
</dbReference>
<dbReference type="SUPFAM" id="SSF56935">
    <property type="entry name" value="Porins"/>
    <property type="match status" value="1"/>
</dbReference>
<evidence type="ECO:0000313" key="9">
    <source>
        <dbReference type="Proteomes" id="UP000202259"/>
    </source>
</evidence>
<evidence type="ECO:0000256" key="2">
    <source>
        <dbReference type="ARBA" id="ARBA00023136"/>
    </source>
</evidence>
<feature type="domain" description="TonB-dependent receptor plug" evidence="7">
    <location>
        <begin position="76"/>
        <end position="174"/>
    </location>
</feature>
<evidence type="ECO:0000256" key="4">
    <source>
        <dbReference type="RuleBase" id="RU003357"/>
    </source>
</evidence>
<evidence type="ECO:0000313" key="8">
    <source>
        <dbReference type="EMBL" id="ASP46866.1"/>
    </source>
</evidence>
<comment type="subcellular location">
    <subcellularLocation>
        <location evidence="1 4">Cell outer membrane</location>
    </subcellularLocation>
</comment>
<keyword evidence="8" id="KW-0675">Receptor</keyword>
<evidence type="ECO:0000256" key="3">
    <source>
        <dbReference type="ARBA" id="ARBA00023237"/>
    </source>
</evidence>
<dbReference type="InterPro" id="IPR012910">
    <property type="entry name" value="Plug_dom"/>
</dbReference>
<evidence type="ECO:0000259" key="7">
    <source>
        <dbReference type="Pfam" id="PF07715"/>
    </source>
</evidence>
<dbReference type="NCBIfam" id="TIGR01782">
    <property type="entry name" value="TonB-Xanth-Caul"/>
    <property type="match status" value="1"/>
</dbReference>
<keyword evidence="4" id="KW-0798">TonB box</keyword>
<evidence type="ECO:0000256" key="1">
    <source>
        <dbReference type="ARBA" id="ARBA00004442"/>
    </source>
</evidence>
<dbReference type="InterPro" id="IPR037066">
    <property type="entry name" value="Plug_dom_sf"/>
</dbReference>
<dbReference type="InterPro" id="IPR036942">
    <property type="entry name" value="Beta-barrel_TonB_sf"/>
</dbReference>
<keyword evidence="2 4" id="KW-0472">Membrane</keyword>
<keyword evidence="9" id="KW-1185">Reference proteome</keyword>
<proteinExistence type="inferred from homology"/>
<protein>
    <submittedName>
        <fullName evidence="8">TonB-dependent receptor</fullName>
    </submittedName>
</protein>
<feature type="chain" id="PRO_5013256881" evidence="5">
    <location>
        <begin position="32"/>
        <end position="1006"/>
    </location>
</feature>
<feature type="signal peptide" evidence="5">
    <location>
        <begin position="1"/>
        <end position="31"/>
    </location>
</feature>
<evidence type="ECO:0000256" key="5">
    <source>
        <dbReference type="SAM" id="SignalP"/>
    </source>
</evidence>
<dbReference type="EMBL" id="CP020465">
    <property type="protein sequence ID" value="ASP46866.1"/>
    <property type="molecule type" value="Genomic_DNA"/>
</dbReference>
<dbReference type="GO" id="GO:0009279">
    <property type="term" value="C:cell outer membrane"/>
    <property type="evidence" value="ECO:0007669"/>
    <property type="project" value="UniProtKB-SubCell"/>
</dbReference>
<accession>A0A222G4N2</accession>
<organism evidence="8 9">
    <name type="scientific">Cognaticolwellia beringensis</name>
    <dbReference type="NCBI Taxonomy" id="1967665"/>
    <lineage>
        <taxon>Bacteria</taxon>
        <taxon>Pseudomonadati</taxon>
        <taxon>Pseudomonadota</taxon>
        <taxon>Gammaproteobacteria</taxon>
        <taxon>Alteromonadales</taxon>
        <taxon>Colwelliaceae</taxon>
        <taxon>Cognaticolwellia</taxon>
    </lineage>
</organism>
<keyword evidence="3" id="KW-0998">Cell outer membrane</keyword>
<feature type="domain" description="TonB-dependent receptor-like beta-barrel" evidence="6">
    <location>
        <begin position="474"/>
        <end position="973"/>
    </location>
</feature>
<dbReference type="Gene3D" id="2.170.130.10">
    <property type="entry name" value="TonB-dependent receptor, plug domain"/>
    <property type="match status" value="1"/>
</dbReference>
<gene>
    <name evidence="8" type="ORF">B5D82_03185</name>
</gene>
<name>A0A222G4N2_9GAMM</name>
<dbReference type="OrthoDB" id="8727862at2"/>
<reference evidence="8 9" key="1">
    <citation type="submission" date="2017-08" db="EMBL/GenBank/DDBJ databases">
        <title>Complete genome of Colwellia sp. NB097-1, a psychrophile bacterium ioslated from Bering Sea.</title>
        <authorList>
            <person name="Chen X."/>
        </authorList>
    </citation>
    <scope>NUCLEOTIDE SEQUENCE [LARGE SCALE GENOMIC DNA]</scope>
    <source>
        <strain evidence="8 9">NB097-1</strain>
    </source>
</reference>
<dbReference type="RefSeq" id="WP_081149191.1">
    <property type="nucleotide sequence ID" value="NZ_CP020465.1"/>
</dbReference>
<dbReference type="KEGG" id="cber:B5D82_03185"/>
<sequence>MSKIKPSFKLSNLTLAIMTSGLIAYSGALYAQDDKKTAVAEQVENIEVPEKIEVIEVTGFRRSLIQSINQKRFADTVTEQLSADDLGSLPDVSMADALTRLPGISAVRTGGQAAEINIRGMSGGFVSTTLNGREQVSTGGKRSVEFDQYPSELISKAAVYKSPKVSLIEGGVAGTVELTTASPLSNEKDHTFSINARGMYNDLAADVPDATSTGHRFSVSYQGKFADETLGVALGYARLFQPSATAQFVGLNYSKLRDVDNLDNDTNGPTKDNGVNINKEYISEGFEIQHKGGEETRDGFMATLEWQPTDNFKLKTDGFYSKFTSEEFARGFRVKFEGDQAAISNPVLHENSVIGGNISRTSNSATRIEMVNDDNSDVDEVQSFGINADWQITERLNMNLDLSYSSAKSEFQNGLIWALVAQDANADVPKLDSNVSINYLLNGLDLPDVGLNQADAFTDLNKVMVSKYGIYPYVNSDEVSAVRVDFSYELDNDYITSIEVGARYSEREYSNDRSVFEYGSDSSLSSLEAPLRITDDMATIVNWSGNFSNFPSYLALDQDKVLDAWFPDGRPDPVQTWGDKASGVINGAAIGKTSDWTMKESGQVYEDVLSIYVMANINTEIAGIPVTGNFGVRMVETTQASTSLQDVGLSTKKDQYGQDIKDAQGNPLEFANADLGAQFITDEVGLINQRYFPTVISSTYRDYLPQINLNFQLSESDQIRFAAAKVMSRPNIERLASNSSYNINVVNTDAGSYAKIGGQAKNSPHLKPFYANQYDISYEKYFTETDGKFVAAVFYKDIESAGIITQTITEYDFAGNGFAVPEAYTDPLSGIPLEVRNGDFETAFNDEAGGYIRGIELGYTQIFSFLPELWSGLGFDASYSHTESEIQQISQLGQQNLAISLPGLSENVLQTTLFWEYQGFETRLSVRYRDEFVSEQVAVEAQTVNYDGETVLDYQASYQVNDNLGVVFQVNNLTDEPTKSYFGETAQTGTLQYFGRQFFLGLTYSL</sequence>
<dbReference type="Pfam" id="PF00593">
    <property type="entry name" value="TonB_dep_Rec_b-barrel"/>
    <property type="match status" value="1"/>
</dbReference>
<dbReference type="AlphaFoldDB" id="A0A222G4N2"/>
<dbReference type="PANTHER" id="PTHR40980">
    <property type="entry name" value="PLUG DOMAIN-CONTAINING PROTEIN"/>
    <property type="match status" value="1"/>
</dbReference>